<dbReference type="EMBL" id="JAWMAJ010000262">
    <property type="protein sequence ID" value="MDV7222894.1"/>
    <property type="molecule type" value="Genomic_DNA"/>
</dbReference>
<evidence type="ECO:0000313" key="3">
    <source>
        <dbReference type="EMBL" id="MDV7222894.1"/>
    </source>
</evidence>
<evidence type="ECO:0000256" key="1">
    <source>
        <dbReference type="SAM" id="MobiDB-lite"/>
    </source>
</evidence>
<proteinExistence type="predicted"/>
<keyword evidence="4" id="KW-1185">Reference proteome</keyword>
<dbReference type="RefSeq" id="WP_317775560.1">
    <property type="nucleotide sequence ID" value="NZ_JAWMAJ010000262.1"/>
</dbReference>
<dbReference type="Proteomes" id="UP001187346">
    <property type="component" value="Unassembled WGS sequence"/>
</dbReference>
<gene>
    <name evidence="3" type="ORF">R5A26_43920</name>
</gene>
<protein>
    <recommendedName>
        <fullName evidence="5">Lipoprotein</fullName>
    </recommendedName>
</protein>
<sequence>MTPLQTRPLSSKSTARRAVVASLLALTGVASLSACGKTISIGDSSAPAASAPASSAAPASPSASPSATTSGQGGGNSALQVVDSTAKDNGLTGTGGTVVGAVVQEAPPKWVQLAAVTSTSLSAPHLININQAALYRFDKDTASPSKSNCNDDCAAKWPPVTIEEGGNVYLAGVNPKEVGAIRRADGQVQITVGGWPVYRFSGDSKPGDLNGQGVGGTWFAVGPTGNKATS</sequence>
<feature type="signal peptide" evidence="2">
    <location>
        <begin position="1"/>
        <end position="36"/>
    </location>
</feature>
<dbReference type="InterPro" id="IPR005297">
    <property type="entry name" value="Lipoprotein_repeat"/>
</dbReference>
<name>A0ABU4FQS7_9ACTN</name>
<organism evidence="3 4">
    <name type="scientific">Streptomyces prunicolor</name>
    <dbReference type="NCBI Taxonomy" id="67348"/>
    <lineage>
        <taxon>Bacteria</taxon>
        <taxon>Bacillati</taxon>
        <taxon>Actinomycetota</taxon>
        <taxon>Actinomycetes</taxon>
        <taxon>Kitasatosporales</taxon>
        <taxon>Streptomycetaceae</taxon>
        <taxon>Streptomyces</taxon>
    </lineage>
</organism>
<dbReference type="PROSITE" id="PS51257">
    <property type="entry name" value="PROKAR_LIPOPROTEIN"/>
    <property type="match status" value="1"/>
</dbReference>
<keyword evidence="2" id="KW-0732">Signal</keyword>
<evidence type="ECO:0008006" key="5">
    <source>
        <dbReference type="Google" id="ProtNLM"/>
    </source>
</evidence>
<dbReference type="PANTHER" id="PTHR39335">
    <property type="entry name" value="BLL4220 PROTEIN"/>
    <property type="match status" value="1"/>
</dbReference>
<feature type="region of interest" description="Disordered" evidence="1">
    <location>
        <begin position="46"/>
        <end position="79"/>
    </location>
</feature>
<evidence type="ECO:0000313" key="4">
    <source>
        <dbReference type="Proteomes" id="UP001187346"/>
    </source>
</evidence>
<dbReference type="Pfam" id="PF03640">
    <property type="entry name" value="Lipoprotein_15"/>
    <property type="match status" value="2"/>
</dbReference>
<feature type="compositionally biased region" description="Low complexity" evidence="1">
    <location>
        <begin position="46"/>
        <end position="70"/>
    </location>
</feature>
<reference evidence="3 4" key="1">
    <citation type="submission" date="2023-10" db="EMBL/GenBank/DDBJ databases">
        <title>Characterization of rhizosphere-enriched actinobacteria from wheat plants lab-grown on chernevaya soil.</title>
        <authorList>
            <person name="Tikhonova E.N."/>
            <person name="Konopkin A."/>
            <person name="Kravchenko I.K."/>
        </authorList>
    </citation>
    <scope>NUCLEOTIDE SEQUENCE [LARGE SCALE GENOMIC DNA]</scope>
    <source>
        <strain evidence="3 4">RR29</strain>
    </source>
</reference>
<comment type="caution">
    <text evidence="3">The sequence shown here is derived from an EMBL/GenBank/DDBJ whole genome shotgun (WGS) entry which is preliminary data.</text>
</comment>
<evidence type="ECO:0000256" key="2">
    <source>
        <dbReference type="SAM" id="SignalP"/>
    </source>
</evidence>
<accession>A0ABU4FQS7</accession>
<dbReference type="PANTHER" id="PTHR39335:SF1">
    <property type="entry name" value="BLL4220 PROTEIN"/>
    <property type="match status" value="1"/>
</dbReference>
<feature type="chain" id="PRO_5046668242" description="Lipoprotein" evidence="2">
    <location>
        <begin position="37"/>
        <end position="230"/>
    </location>
</feature>